<feature type="non-terminal residue" evidence="2">
    <location>
        <position position="261"/>
    </location>
</feature>
<feature type="non-terminal residue" evidence="2">
    <location>
        <position position="1"/>
    </location>
</feature>
<feature type="compositionally biased region" description="Basic residues" evidence="1">
    <location>
        <begin position="210"/>
        <end position="219"/>
    </location>
</feature>
<feature type="compositionally biased region" description="Basic and acidic residues" evidence="1">
    <location>
        <begin position="7"/>
        <end position="19"/>
    </location>
</feature>
<name>A0A6J4QN75_9ACTN</name>
<protein>
    <submittedName>
        <fullName evidence="2">Predicted transcriptional regulator of N-Acetylglucosamine utilization, GntR family</fullName>
    </submittedName>
</protein>
<organism evidence="2">
    <name type="scientific">uncultured Rubrobacteraceae bacterium</name>
    <dbReference type="NCBI Taxonomy" id="349277"/>
    <lineage>
        <taxon>Bacteria</taxon>
        <taxon>Bacillati</taxon>
        <taxon>Actinomycetota</taxon>
        <taxon>Rubrobacteria</taxon>
        <taxon>Rubrobacterales</taxon>
        <taxon>Rubrobacteraceae</taxon>
        <taxon>environmental samples</taxon>
    </lineage>
</organism>
<feature type="compositionally biased region" description="Gly residues" evidence="1">
    <location>
        <begin position="111"/>
        <end position="124"/>
    </location>
</feature>
<gene>
    <name evidence="2" type="ORF">AVDCRST_MAG80-2105</name>
</gene>
<evidence type="ECO:0000256" key="1">
    <source>
        <dbReference type="SAM" id="MobiDB-lite"/>
    </source>
</evidence>
<feature type="region of interest" description="Disordered" evidence="1">
    <location>
        <begin position="1"/>
        <end position="90"/>
    </location>
</feature>
<sequence length="261" mass="27488">DRRRPGRYAEGRQGLRTDNHAYSGRDLFQDPAPGRQAAAGDGPGPVPRGQPADGTGGAQGAGVAARSKELDGPHGRDVRRSYRWGGRGGVSDGFHILAAGRGRAYARGVVGRQGGHGRTGGGAGRPPANGARHVRDREDRGDGRSKGGCRHSLGHLLSQGRGGSLQEQDAEPVRGFHPHDLENVGRATLHTRERVARGQADLPETAPPHLRGHLRAGRGHSRDPHARAPRAVLRGLRAGPAQGTFGGGASRQWQTRPPAEV</sequence>
<feature type="compositionally biased region" description="Basic and acidic residues" evidence="1">
    <location>
        <begin position="66"/>
        <end position="80"/>
    </location>
</feature>
<feature type="compositionally biased region" description="Basic and acidic residues" evidence="1">
    <location>
        <begin position="133"/>
        <end position="145"/>
    </location>
</feature>
<dbReference type="EMBL" id="CADCVC010000184">
    <property type="protein sequence ID" value="CAA9449458.1"/>
    <property type="molecule type" value="Genomic_DNA"/>
</dbReference>
<feature type="region of interest" description="Disordered" evidence="1">
    <location>
        <begin position="198"/>
        <end position="261"/>
    </location>
</feature>
<dbReference type="AlphaFoldDB" id="A0A6J4QN75"/>
<evidence type="ECO:0000313" key="2">
    <source>
        <dbReference type="EMBL" id="CAA9449458.1"/>
    </source>
</evidence>
<proteinExistence type="predicted"/>
<accession>A0A6J4QN75</accession>
<reference evidence="2" key="1">
    <citation type="submission" date="2020-02" db="EMBL/GenBank/DDBJ databases">
        <authorList>
            <person name="Meier V. D."/>
        </authorList>
    </citation>
    <scope>NUCLEOTIDE SEQUENCE</scope>
    <source>
        <strain evidence="2">AVDCRST_MAG80</strain>
    </source>
</reference>
<feature type="region of interest" description="Disordered" evidence="1">
    <location>
        <begin position="109"/>
        <end position="169"/>
    </location>
</feature>